<keyword evidence="1" id="KW-0472">Membrane</keyword>
<feature type="transmembrane region" description="Helical" evidence="1">
    <location>
        <begin position="105"/>
        <end position="126"/>
    </location>
</feature>
<dbReference type="InterPro" id="IPR003675">
    <property type="entry name" value="Rce1/LyrA-like_dom"/>
</dbReference>
<keyword evidence="4" id="KW-1185">Reference proteome</keyword>
<dbReference type="EMBL" id="JADBEB010000001">
    <property type="protein sequence ID" value="MBE1486277.1"/>
    <property type="molecule type" value="Genomic_DNA"/>
</dbReference>
<feature type="transmembrane region" description="Helical" evidence="1">
    <location>
        <begin position="261"/>
        <end position="279"/>
    </location>
</feature>
<evidence type="ECO:0000259" key="2">
    <source>
        <dbReference type="Pfam" id="PF02517"/>
    </source>
</evidence>
<dbReference type="Proteomes" id="UP000649753">
    <property type="component" value="Unassembled WGS sequence"/>
</dbReference>
<dbReference type="GO" id="GO:0006508">
    <property type="term" value="P:proteolysis"/>
    <property type="evidence" value="ECO:0007669"/>
    <property type="project" value="UniProtKB-KW"/>
</dbReference>
<dbReference type="GO" id="GO:0080120">
    <property type="term" value="P:CAAX-box protein maturation"/>
    <property type="evidence" value="ECO:0007669"/>
    <property type="project" value="UniProtKB-ARBA"/>
</dbReference>
<dbReference type="AlphaFoldDB" id="A0A927M1A4"/>
<keyword evidence="1" id="KW-0812">Transmembrane</keyword>
<keyword evidence="3" id="KW-0378">Hydrolase</keyword>
<comment type="caution">
    <text evidence="3">The sequence shown here is derived from an EMBL/GenBank/DDBJ whole genome shotgun (WGS) entry which is preliminary data.</text>
</comment>
<dbReference type="Pfam" id="PF02517">
    <property type="entry name" value="Rce1-like"/>
    <property type="match status" value="1"/>
</dbReference>
<protein>
    <submittedName>
        <fullName evidence="3">Membrane protease YdiL (CAAX protease family)</fullName>
    </submittedName>
</protein>
<reference evidence="3" key="1">
    <citation type="submission" date="2020-10" db="EMBL/GenBank/DDBJ databases">
        <title>Sequencing the genomes of 1000 actinobacteria strains.</title>
        <authorList>
            <person name="Klenk H.-P."/>
        </authorList>
    </citation>
    <scope>NUCLEOTIDE SEQUENCE</scope>
    <source>
        <strain evidence="3">DSM 46832</strain>
    </source>
</reference>
<feature type="transmembrane region" description="Helical" evidence="1">
    <location>
        <begin position="57"/>
        <end position="78"/>
    </location>
</feature>
<feature type="transmembrane region" description="Helical" evidence="1">
    <location>
        <begin position="284"/>
        <end position="305"/>
    </location>
</feature>
<sequence length="313" mass="33906">MLVAQIVRLGPNIACQGYCTGGDPVRETTAARRIGHSCRVTVDLARPLARRVLGIEVLLVLGLSLGQSAVYSAVTIIARLTADQPLSQQTATLNASQSTRHWLDLTYQLLGIFFALVPVLLAVHLLNRDRSLDRDGLLRRDGVLDQGRGGARWVLGLDGRRPGRDLAWGAALAASIGLPGLGLFWIAAHLGVNATVVPANLPDLWWAVPVLVLSAAQNAILEEVVVVGYLMTRLRELNWRIGAVIATSALLRGSYHLYQGFGAFLGNAVMGVVFALFFLRTKRVLPLVVAHTLLDVVAFVGYALLPPSWFDWL</sequence>
<keyword evidence="1" id="KW-1133">Transmembrane helix</keyword>
<gene>
    <name evidence="3" type="ORF">H4W31_001915</name>
</gene>
<feature type="domain" description="CAAX prenyl protease 2/Lysostaphin resistance protein A-like" evidence="2">
    <location>
        <begin position="205"/>
        <end position="296"/>
    </location>
</feature>
<evidence type="ECO:0000313" key="4">
    <source>
        <dbReference type="Proteomes" id="UP000649753"/>
    </source>
</evidence>
<organism evidence="3 4">
    <name type="scientific">Plantactinospora soyae</name>
    <dbReference type="NCBI Taxonomy" id="1544732"/>
    <lineage>
        <taxon>Bacteria</taxon>
        <taxon>Bacillati</taxon>
        <taxon>Actinomycetota</taxon>
        <taxon>Actinomycetes</taxon>
        <taxon>Micromonosporales</taxon>
        <taxon>Micromonosporaceae</taxon>
        <taxon>Plantactinospora</taxon>
    </lineage>
</organism>
<dbReference type="GO" id="GO:0004175">
    <property type="term" value="F:endopeptidase activity"/>
    <property type="evidence" value="ECO:0007669"/>
    <property type="project" value="UniProtKB-ARBA"/>
</dbReference>
<proteinExistence type="predicted"/>
<name>A0A927M1A4_9ACTN</name>
<evidence type="ECO:0000313" key="3">
    <source>
        <dbReference type="EMBL" id="MBE1486277.1"/>
    </source>
</evidence>
<accession>A0A927M1A4</accession>
<keyword evidence="3" id="KW-0645">Protease</keyword>
<evidence type="ECO:0000256" key="1">
    <source>
        <dbReference type="SAM" id="Phobius"/>
    </source>
</evidence>
<feature type="transmembrane region" description="Helical" evidence="1">
    <location>
        <begin position="166"/>
        <end position="192"/>
    </location>
</feature>